<dbReference type="Proteomes" id="UP001302719">
    <property type="component" value="Chromosome"/>
</dbReference>
<comment type="cofactor">
    <cofactor evidence="1">
        <name>Zn(2+)</name>
        <dbReference type="ChEBI" id="CHEBI:29105"/>
    </cofactor>
    <text evidence="1">Binds 1 zinc ion per subunit.</text>
</comment>
<dbReference type="Gene3D" id="1.10.10.10">
    <property type="entry name" value="Winged helix-like DNA-binding domain superfamily/Winged helix DNA-binding domain"/>
    <property type="match status" value="1"/>
</dbReference>
<evidence type="ECO:0000256" key="1">
    <source>
        <dbReference type="PIRSR" id="PIRSR015244-50"/>
    </source>
</evidence>
<dbReference type="InterPro" id="IPR032610">
    <property type="entry name" value="DUF2172"/>
</dbReference>
<dbReference type="AlphaFoldDB" id="A0AA96GDT9"/>
<dbReference type="KEGG" id="nall:PP769_19580"/>
<reference evidence="5 6" key="1">
    <citation type="submission" date="2023-01" db="EMBL/GenBank/DDBJ databases">
        <title>Cultivation and genomic characterization of new, ubiquitous marine nitrite-oxidizing bacteria from the Nitrospirales.</title>
        <authorList>
            <person name="Mueller A.J."/>
            <person name="Daebeler A."/>
            <person name="Herbold C.W."/>
            <person name="Kirkegaard R.H."/>
            <person name="Daims H."/>
        </authorList>
    </citation>
    <scope>NUCLEOTIDE SEQUENCE [LARGE SCALE GENOMIC DNA]</scope>
    <source>
        <strain evidence="5 6">VA</strain>
    </source>
</reference>
<dbReference type="Gene3D" id="3.40.630.10">
    <property type="entry name" value="Zn peptidases"/>
    <property type="match status" value="1"/>
</dbReference>
<feature type="domain" description="DUF4910" evidence="4">
    <location>
        <begin position="17"/>
        <end position="354"/>
    </location>
</feature>
<sequence>MREISDKTAIQLGKEMHRLIADLYPICRSITGDGVRETLRLIGKHIPVESHEVPSGTKVFDWIVPKEWNIQDAYIKNARGERVVDFQKSNLHVVSYSQPVHATMTLEELTPHLHSLPGDPERIPYRTSYYKESWGFCLSHQQLKGLTEKEYEVCIDSTITEGHLTYGEYYIKGELEQEILISCHICHPSLCNDNLSGIALATFLAKALSSTSLRYSYRFLFIPGTIGSITWLALHQEQISKIKAGIVVTGVGDSGPVTYKKSRQGCAEIDRAFNYILTTSGQAHTIIDFFPYGYDERQYCSPGFNLPVGCFMRTPHGEYSEYHTSGDNLSFVQPEYLDASLTCCLEVLNLLERNRTYLSQNMQCEPQLGKRGLYRAIGGESEGAKREMAMLWVLNLSDGHYSVLEIAERSNMPFRIISEAAGILFDHGLLKEIVD</sequence>
<keyword evidence="1" id="KW-0479">Metal-binding</keyword>
<protein>
    <submittedName>
        <fullName evidence="5">DUF4910 domain-containing protein</fullName>
    </submittedName>
</protein>
<dbReference type="EMBL" id="CP116967">
    <property type="protein sequence ID" value="WNM58145.1"/>
    <property type="molecule type" value="Genomic_DNA"/>
</dbReference>
<evidence type="ECO:0000259" key="4">
    <source>
        <dbReference type="Pfam" id="PF16254"/>
    </source>
</evidence>
<proteinExistence type="predicted"/>
<evidence type="ECO:0000259" key="3">
    <source>
        <dbReference type="Pfam" id="PF16221"/>
    </source>
</evidence>
<dbReference type="Pfam" id="PF09940">
    <property type="entry name" value="DUF2172"/>
    <property type="match status" value="1"/>
</dbReference>
<feature type="binding site" evidence="1">
    <location>
        <position position="193"/>
    </location>
    <ligand>
        <name>Zn(2+)</name>
        <dbReference type="ChEBI" id="CHEBI:29105"/>
    </ligand>
</feature>
<keyword evidence="1" id="KW-0862">Zinc</keyword>
<dbReference type="InterPro" id="IPR032589">
    <property type="entry name" value="DUF4910"/>
</dbReference>
<evidence type="ECO:0000313" key="6">
    <source>
        <dbReference type="Proteomes" id="UP001302719"/>
    </source>
</evidence>
<dbReference type="Gene3D" id="3.50.30.90">
    <property type="match status" value="1"/>
</dbReference>
<organism evidence="5 6">
    <name type="scientific">Candidatus Nitrospira allomarina</name>
    <dbReference type="NCBI Taxonomy" id="3020900"/>
    <lineage>
        <taxon>Bacteria</taxon>
        <taxon>Pseudomonadati</taxon>
        <taxon>Nitrospirota</taxon>
        <taxon>Nitrospiria</taxon>
        <taxon>Nitrospirales</taxon>
        <taxon>Nitrospiraceae</taxon>
        <taxon>Nitrospira</taxon>
    </lineage>
</organism>
<dbReference type="InterPro" id="IPR032622">
    <property type="entry name" value="UCP01524_HTH"/>
</dbReference>
<gene>
    <name evidence="5" type="ORF">PP769_19580</name>
</gene>
<feature type="binding site" evidence="1">
    <location>
        <position position="323"/>
    </location>
    <ligand>
        <name>Zn(2+)</name>
        <dbReference type="ChEBI" id="CHEBI:29105"/>
    </ligand>
</feature>
<dbReference type="InterPro" id="IPR012353">
    <property type="entry name" value="UCP015244"/>
</dbReference>
<accession>A0AA96GDT9</accession>
<dbReference type="PIRSF" id="PIRSF015244">
    <property type="entry name" value="UCP015244"/>
    <property type="match status" value="1"/>
</dbReference>
<dbReference type="InterPro" id="IPR036388">
    <property type="entry name" value="WH-like_DNA-bd_sf"/>
</dbReference>
<dbReference type="Pfam" id="PF16254">
    <property type="entry name" value="DUF4910"/>
    <property type="match status" value="1"/>
</dbReference>
<evidence type="ECO:0000313" key="5">
    <source>
        <dbReference type="EMBL" id="WNM58145.1"/>
    </source>
</evidence>
<dbReference type="SUPFAM" id="SSF53187">
    <property type="entry name" value="Zn-dependent exopeptidases"/>
    <property type="match status" value="1"/>
</dbReference>
<dbReference type="RefSeq" id="WP_312643537.1">
    <property type="nucleotide sequence ID" value="NZ_CP116967.1"/>
</dbReference>
<evidence type="ECO:0000259" key="2">
    <source>
        <dbReference type="Pfam" id="PF09940"/>
    </source>
</evidence>
<feature type="domain" description="DUF2172" evidence="2">
    <location>
        <begin position="67"/>
        <end position="158"/>
    </location>
</feature>
<name>A0AA96GDT9_9BACT</name>
<feature type="binding site" evidence="1">
    <location>
        <position position="187"/>
    </location>
    <ligand>
        <name>Zn(2+)</name>
        <dbReference type="ChEBI" id="CHEBI:29105"/>
    </ligand>
</feature>
<dbReference type="Pfam" id="PF16221">
    <property type="entry name" value="HTH_47"/>
    <property type="match status" value="1"/>
</dbReference>
<dbReference type="GO" id="GO:0046872">
    <property type="term" value="F:metal ion binding"/>
    <property type="evidence" value="ECO:0007669"/>
    <property type="project" value="UniProtKB-KW"/>
</dbReference>
<keyword evidence="6" id="KW-1185">Reference proteome</keyword>
<feature type="domain" description="UCP01524 winged helix-turn-helix" evidence="3">
    <location>
        <begin position="356"/>
        <end position="431"/>
    </location>
</feature>